<evidence type="ECO:0000313" key="3">
    <source>
        <dbReference type="Proteomes" id="UP001227192"/>
    </source>
</evidence>
<feature type="region of interest" description="Disordered" evidence="1">
    <location>
        <begin position="1"/>
        <end position="45"/>
    </location>
</feature>
<sequence length="520" mass="59034">MELSSPQQIIIATPRPRSAEDPLSNKRRKTVPSPESSQAKDLVIFPPPDTIHQRWAPERFTVKYCERLQPEDHLQGEESLPHGHPPQGESSLSNPTPPQDEKNWRFDLRIPLPSARQMFMPFDLREYPSKFLEPANNNLLFEIFPKTQAIEFDDRVLVYRFDELPPKPWPRQIARVPCYLTNDPHDNGPMIPIRHRSRSQIVLSPTIDLRDNEPAANLIFDLTQDFFMKANLPITEVQFWGHLVIIVLETEPDNVEVLQAVPKSIARCQCFYLFESEMERPTQLSAQRLKQVTPATIDNTQYKVLRPGVVLSSAMNNQGQEFHTSSGVLVQDTNGHRYMTAASHGFPEEGKVYHPTASGLEIGEPTIELTHTDIALVKLNDGVEFVNEPFENTVDPRGPFTLGDFVRAGETRHGDDIFLDSPFSGFISGTRLAHSICRIPSDDPYEPRQIWIRCHWVYLGQDSANEIVDGVCGSPIWDENNRVLGFFRYAHTSGVFKDHCLIVAADHILDKGYTVVSTVV</sequence>
<evidence type="ECO:0000256" key="1">
    <source>
        <dbReference type="SAM" id="MobiDB-lite"/>
    </source>
</evidence>
<reference evidence="2" key="2">
    <citation type="journal article" date="2016" name="Fungal Biol.">
        <title>Ochratoxin A production by Penicillium thymicola.</title>
        <authorList>
            <person name="Nguyen H.D.T."/>
            <person name="McMullin D.R."/>
            <person name="Ponomareva E."/>
            <person name="Riley R."/>
            <person name="Pomraning K.R."/>
            <person name="Baker S.E."/>
            <person name="Seifert K.A."/>
        </authorList>
    </citation>
    <scope>NUCLEOTIDE SEQUENCE</scope>
    <source>
        <strain evidence="2">DAOM 180753</strain>
    </source>
</reference>
<feature type="region of interest" description="Disordered" evidence="1">
    <location>
        <begin position="75"/>
        <end position="103"/>
    </location>
</feature>
<evidence type="ECO:0000313" key="2">
    <source>
        <dbReference type="EMBL" id="KAJ9483242.1"/>
    </source>
</evidence>
<feature type="compositionally biased region" description="Polar residues" evidence="1">
    <location>
        <begin position="1"/>
        <end position="10"/>
    </location>
</feature>
<dbReference type="AlphaFoldDB" id="A0AAI9T9V9"/>
<dbReference type="Proteomes" id="UP001227192">
    <property type="component" value="Unassembled WGS sequence"/>
</dbReference>
<name>A0AAI9T9V9_PENTH</name>
<proteinExistence type="predicted"/>
<dbReference type="InterPro" id="IPR009003">
    <property type="entry name" value="Peptidase_S1_PA"/>
</dbReference>
<accession>A0AAI9T9V9</accession>
<reference evidence="2" key="1">
    <citation type="submission" date="2015-06" db="EMBL/GenBank/DDBJ databases">
        <authorList>
            <person name="Nguyen H."/>
        </authorList>
    </citation>
    <scope>NUCLEOTIDE SEQUENCE</scope>
    <source>
        <strain evidence="2">DAOM 180753</strain>
    </source>
</reference>
<keyword evidence="3" id="KW-1185">Reference proteome</keyword>
<protein>
    <submittedName>
        <fullName evidence="2">Uncharacterized protein</fullName>
    </submittedName>
</protein>
<comment type="caution">
    <text evidence="2">The sequence shown here is derived from an EMBL/GenBank/DDBJ whole genome shotgun (WGS) entry which is preliminary data.</text>
</comment>
<dbReference type="EMBL" id="LACB01000451">
    <property type="protein sequence ID" value="KAJ9483242.1"/>
    <property type="molecule type" value="Genomic_DNA"/>
</dbReference>
<organism evidence="2 3">
    <name type="scientific">Penicillium thymicola</name>
    <dbReference type="NCBI Taxonomy" id="293382"/>
    <lineage>
        <taxon>Eukaryota</taxon>
        <taxon>Fungi</taxon>
        <taxon>Dikarya</taxon>
        <taxon>Ascomycota</taxon>
        <taxon>Pezizomycotina</taxon>
        <taxon>Eurotiomycetes</taxon>
        <taxon>Eurotiomycetidae</taxon>
        <taxon>Eurotiales</taxon>
        <taxon>Aspergillaceae</taxon>
        <taxon>Penicillium</taxon>
    </lineage>
</organism>
<dbReference type="SUPFAM" id="SSF50494">
    <property type="entry name" value="Trypsin-like serine proteases"/>
    <property type="match status" value="1"/>
</dbReference>
<gene>
    <name evidence="2" type="ORF">VN97_g10173</name>
</gene>